<keyword evidence="1" id="KW-0677">Repeat</keyword>
<comment type="caution">
    <text evidence="3">The sequence shown here is derived from an EMBL/GenBank/DDBJ whole genome shotgun (WGS) entry which is preliminary data.</text>
</comment>
<dbReference type="Gene3D" id="3.40.50.300">
    <property type="entry name" value="P-loop containing nucleotide triphosphate hydrolases"/>
    <property type="match status" value="1"/>
</dbReference>
<dbReference type="PANTHER" id="PTHR10039:SF16">
    <property type="entry name" value="GPI INOSITOL-DEACYLASE"/>
    <property type="match status" value="1"/>
</dbReference>
<dbReference type="RefSeq" id="XP_066666804.1">
    <property type="nucleotide sequence ID" value="XM_066814842.1"/>
</dbReference>
<sequence length="276" mass="31748">MSANLQQTQLMGLKMQVRSHEADKRQRSEEEERIAKELAKEQDEFRWQMLEWISTTDFRGVQDEKLDNTLDGTAQWLLDDDRFKDWKLQSRPNRLYLHGKAGSGKSHLAAKLIRDVDLWCREQNASLAKVETQISREQNANASHAKMESHLAGEQNTNVSLAKVETQLARGEENSSITKLENQRKYAMAYIYCGANMTETSGHKNLDRTSEPRSGAAAILSSILRQLYSYLPRDQDVEFLRDLCRQNQSSNPSIEDVRESIRLIVAKFARTFIVVR</sequence>
<dbReference type="EMBL" id="JAQQWN010000007">
    <property type="protein sequence ID" value="KAK8075864.1"/>
    <property type="molecule type" value="Genomic_DNA"/>
</dbReference>
<dbReference type="PANTHER" id="PTHR10039">
    <property type="entry name" value="AMELOGENIN"/>
    <property type="match status" value="1"/>
</dbReference>
<feature type="domain" description="Nephrocystin 3-like N-terminal" evidence="2">
    <location>
        <begin position="72"/>
        <end position="124"/>
    </location>
</feature>
<evidence type="ECO:0000256" key="1">
    <source>
        <dbReference type="ARBA" id="ARBA00022737"/>
    </source>
</evidence>
<dbReference type="Proteomes" id="UP001433268">
    <property type="component" value="Unassembled WGS sequence"/>
</dbReference>
<keyword evidence="4" id="KW-1185">Reference proteome</keyword>
<dbReference type="Pfam" id="PF24883">
    <property type="entry name" value="NPHP3_N"/>
    <property type="match status" value="1"/>
</dbReference>
<accession>A0ABR1VX99</accession>
<name>A0ABR1VX99_9PEZI</name>
<dbReference type="InterPro" id="IPR056884">
    <property type="entry name" value="NPHP3-like_N"/>
</dbReference>
<dbReference type="SUPFAM" id="SSF52540">
    <property type="entry name" value="P-loop containing nucleoside triphosphate hydrolases"/>
    <property type="match status" value="1"/>
</dbReference>
<reference evidence="3 4" key="1">
    <citation type="submission" date="2023-01" db="EMBL/GenBank/DDBJ databases">
        <title>Analysis of 21 Apiospora genomes using comparative genomics revels a genus with tremendous synthesis potential of carbohydrate active enzymes and secondary metabolites.</title>
        <authorList>
            <person name="Sorensen T."/>
        </authorList>
    </citation>
    <scope>NUCLEOTIDE SEQUENCE [LARGE SCALE GENOMIC DNA]</scope>
    <source>
        <strain evidence="3 4">CBS 114990</strain>
    </source>
</reference>
<protein>
    <recommendedName>
        <fullName evidence="2">Nephrocystin 3-like N-terminal domain-containing protein</fullName>
    </recommendedName>
</protein>
<evidence type="ECO:0000259" key="2">
    <source>
        <dbReference type="Pfam" id="PF24883"/>
    </source>
</evidence>
<evidence type="ECO:0000313" key="3">
    <source>
        <dbReference type="EMBL" id="KAK8075864.1"/>
    </source>
</evidence>
<evidence type="ECO:0000313" key="4">
    <source>
        <dbReference type="Proteomes" id="UP001433268"/>
    </source>
</evidence>
<gene>
    <name evidence="3" type="ORF">PG997_010527</name>
</gene>
<dbReference type="GeneID" id="92047902"/>
<dbReference type="InterPro" id="IPR027417">
    <property type="entry name" value="P-loop_NTPase"/>
</dbReference>
<organism evidence="3 4">
    <name type="scientific">Apiospora hydei</name>
    <dbReference type="NCBI Taxonomy" id="1337664"/>
    <lineage>
        <taxon>Eukaryota</taxon>
        <taxon>Fungi</taxon>
        <taxon>Dikarya</taxon>
        <taxon>Ascomycota</taxon>
        <taxon>Pezizomycotina</taxon>
        <taxon>Sordariomycetes</taxon>
        <taxon>Xylariomycetidae</taxon>
        <taxon>Amphisphaeriales</taxon>
        <taxon>Apiosporaceae</taxon>
        <taxon>Apiospora</taxon>
    </lineage>
</organism>
<proteinExistence type="predicted"/>